<dbReference type="EMBL" id="JAENGZ010000271">
    <property type="protein sequence ID" value="KAG6963418.1"/>
    <property type="molecule type" value="Genomic_DNA"/>
</dbReference>
<sequence length="196" mass="22722">MKDIYESLVHQTVRNVLFRDPSSDKQSPAKYASISDGSKQTFEKDSLLYLLTNADNEHAEEPAEDEDNNADEIRRGSWLVGCPDWSIERLRREKAAIKRYLHSQKLTNDGQKLAGEVLTLHEAYALLKLFLLERDPNYRQYLQQSIGCTSSFLTSLHVQFTLYATYFERAHGRQISEKTDVKPIETLYELFLQQTE</sequence>
<evidence type="ECO:0000256" key="1">
    <source>
        <dbReference type="SAM" id="MobiDB-lite"/>
    </source>
</evidence>
<reference evidence="2" key="1">
    <citation type="submission" date="2021-01" db="EMBL/GenBank/DDBJ databases">
        <title>Phytophthora aleatoria, a newly-described species from Pinus radiata is distinct from Phytophthora cactorum isolates based on comparative genomics.</title>
        <authorList>
            <person name="Mcdougal R."/>
            <person name="Panda P."/>
            <person name="Williams N."/>
            <person name="Studholme D.J."/>
        </authorList>
    </citation>
    <scope>NUCLEOTIDE SEQUENCE</scope>
    <source>
        <strain evidence="2">NZFS 3830</strain>
    </source>
</reference>
<evidence type="ECO:0000313" key="3">
    <source>
        <dbReference type="Proteomes" id="UP000688947"/>
    </source>
</evidence>
<dbReference type="OrthoDB" id="110846at2759"/>
<dbReference type="VEuPathDB" id="FungiDB:PC110_g5416"/>
<evidence type="ECO:0000313" key="2">
    <source>
        <dbReference type="EMBL" id="KAG6963418.1"/>
    </source>
</evidence>
<dbReference type="Proteomes" id="UP000688947">
    <property type="component" value="Unassembled WGS sequence"/>
</dbReference>
<gene>
    <name evidence="2" type="ORF">JG687_00006579</name>
</gene>
<organism evidence="2 3">
    <name type="scientific">Phytophthora cactorum</name>
    <dbReference type="NCBI Taxonomy" id="29920"/>
    <lineage>
        <taxon>Eukaryota</taxon>
        <taxon>Sar</taxon>
        <taxon>Stramenopiles</taxon>
        <taxon>Oomycota</taxon>
        <taxon>Peronosporomycetes</taxon>
        <taxon>Peronosporales</taxon>
        <taxon>Peronosporaceae</taxon>
        <taxon>Phytophthora</taxon>
    </lineage>
</organism>
<proteinExistence type="predicted"/>
<dbReference type="AlphaFoldDB" id="A0A8T1UHK1"/>
<feature type="region of interest" description="Disordered" evidence="1">
    <location>
        <begin position="19"/>
        <end position="38"/>
    </location>
</feature>
<accession>A0A8T1UHK1</accession>
<name>A0A8T1UHK1_9STRA</name>
<comment type="caution">
    <text evidence="2">The sequence shown here is derived from an EMBL/GenBank/DDBJ whole genome shotgun (WGS) entry which is preliminary data.</text>
</comment>
<protein>
    <submittedName>
        <fullName evidence="2">Uncharacterized protein</fullName>
    </submittedName>
</protein>